<evidence type="ECO:0000256" key="11">
    <source>
        <dbReference type="ARBA" id="ARBA00023303"/>
    </source>
</evidence>
<keyword evidence="3 12" id="KW-0813">Transport</keyword>
<evidence type="ECO:0000256" key="6">
    <source>
        <dbReference type="ARBA" id="ARBA00022868"/>
    </source>
</evidence>
<reference evidence="14" key="1">
    <citation type="submission" date="2023-07" db="EMBL/GenBank/DDBJ databases">
        <authorList>
            <consortium name="CYATHOMIX"/>
        </authorList>
    </citation>
    <scope>NUCLEOTIDE SEQUENCE</scope>
    <source>
        <strain evidence="14">N/A</strain>
    </source>
</reference>
<dbReference type="PRINTS" id="PR01262">
    <property type="entry name" value="INNEXIN"/>
</dbReference>
<keyword evidence="9 12" id="KW-0406">Ion transport</keyword>
<dbReference type="Pfam" id="PF00876">
    <property type="entry name" value="Innexin"/>
    <property type="match status" value="1"/>
</dbReference>
<protein>
    <recommendedName>
        <fullName evidence="12">Innexin</fullName>
    </recommendedName>
</protein>
<evidence type="ECO:0000256" key="2">
    <source>
        <dbReference type="ARBA" id="ARBA00004651"/>
    </source>
</evidence>
<evidence type="ECO:0000256" key="1">
    <source>
        <dbReference type="ARBA" id="ARBA00004610"/>
    </source>
</evidence>
<keyword evidence="15" id="KW-1185">Reference proteome</keyword>
<feature type="transmembrane region" description="Helical" evidence="12">
    <location>
        <begin position="321"/>
        <end position="341"/>
    </location>
</feature>
<evidence type="ECO:0000256" key="7">
    <source>
        <dbReference type="ARBA" id="ARBA00022949"/>
    </source>
</evidence>
<keyword evidence="6" id="KW-0303">Gap junction</keyword>
<comment type="function">
    <text evidence="12">Structural component of the gap junctions.</text>
</comment>
<dbReference type="AlphaFoldDB" id="A0AA36GME2"/>
<evidence type="ECO:0000256" key="10">
    <source>
        <dbReference type="ARBA" id="ARBA00023136"/>
    </source>
</evidence>
<comment type="caution">
    <text evidence="14">The sequence shown here is derived from an EMBL/GenBank/DDBJ whole genome shotgun (WGS) entry which is preliminary data.</text>
</comment>
<keyword evidence="10 12" id="KW-0472">Membrane</keyword>
<keyword evidence="4" id="KW-1003">Cell membrane</keyword>
<dbReference type="GO" id="GO:0034220">
    <property type="term" value="P:monoatomic ion transmembrane transport"/>
    <property type="evidence" value="ECO:0007669"/>
    <property type="project" value="UniProtKB-KW"/>
</dbReference>
<dbReference type="InterPro" id="IPR000990">
    <property type="entry name" value="Innexin"/>
</dbReference>
<dbReference type="Proteomes" id="UP001176961">
    <property type="component" value="Unassembled WGS sequence"/>
</dbReference>
<keyword evidence="7" id="KW-0965">Cell junction</keyword>
<organism evidence="14 15">
    <name type="scientific">Cylicocyclus nassatus</name>
    <name type="common">Nematode worm</name>
    <dbReference type="NCBI Taxonomy" id="53992"/>
    <lineage>
        <taxon>Eukaryota</taxon>
        <taxon>Metazoa</taxon>
        <taxon>Ecdysozoa</taxon>
        <taxon>Nematoda</taxon>
        <taxon>Chromadorea</taxon>
        <taxon>Rhabditida</taxon>
        <taxon>Rhabditina</taxon>
        <taxon>Rhabditomorpha</taxon>
        <taxon>Strongyloidea</taxon>
        <taxon>Strongylidae</taxon>
        <taxon>Cylicocyclus</taxon>
    </lineage>
</organism>
<proteinExistence type="inferred from homology"/>
<name>A0AA36GME2_CYLNA</name>
<sequence length="573" mass="64743">MTTFPVTSGHAALIFVFFPAASNLIRTGVLSTCWWLIFLPDYYCRSLGTVDNNLNAEPTKCVRYLVESRLLSGSKQHFGNPIQCMAPPESPDSWVHYYHDYCYIQDKLRIFDMNVRKSIEYEAKQRAGADYTPIGRFRKDDVNRHWSPRIMYYQWVPYVLFLQALFFLLPKFFWKLIGLHWCHGVDMETAVVEADKLRTLTGEDRTTALNSLATFVQDFLEAKRKRSFFGSSIATICYVVTKWLEVINAFGQLYMLSCFVGQGDYFWGYHLLSTVVSGTDDPNTGIFPRIVLCDVARFALANLHQEHMQCVLMLNFINEKIYTFLWFWIVFVAIASTFSAIRYTVALFLPIYRGLIADNFLPTQDVLFSNAAAEHGVRPTPVASRALVDYFVHKVLRCDGILLLSFINVNAGGLVTHDIAHQLWKITVQPTFKGAATVSPSEECTVRKESEMRKDSGMLYWPSFTNLPATVRKMGLAKRMEAAGDSRDVSFNDKKSYAIAQPMVRMRSLSVGNLEAEPTAPMESSPLISDGSTQAVEDSTCPIQSLPASPGGRRRFANGGPGVAFVDNRSEKK</sequence>
<comment type="similarity">
    <text evidence="12">Belongs to the pannexin family.</text>
</comment>
<evidence type="ECO:0000256" key="9">
    <source>
        <dbReference type="ARBA" id="ARBA00023065"/>
    </source>
</evidence>
<dbReference type="GO" id="GO:0005886">
    <property type="term" value="C:plasma membrane"/>
    <property type="evidence" value="ECO:0007669"/>
    <property type="project" value="UniProtKB-SubCell"/>
</dbReference>
<keyword evidence="11 12" id="KW-0407">Ion channel</keyword>
<evidence type="ECO:0000256" key="4">
    <source>
        <dbReference type="ARBA" id="ARBA00022475"/>
    </source>
</evidence>
<evidence type="ECO:0000313" key="15">
    <source>
        <dbReference type="Proteomes" id="UP001176961"/>
    </source>
</evidence>
<accession>A0AA36GME2</accession>
<comment type="caution">
    <text evidence="12">Lacks conserved residue(s) required for the propagation of feature annotation.</text>
</comment>
<feature type="transmembrane region" description="Helical" evidence="12">
    <location>
        <begin position="12"/>
        <end position="37"/>
    </location>
</feature>
<feature type="compositionally biased region" description="Polar residues" evidence="13">
    <location>
        <begin position="526"/>
        <end position="547"/>
    </location>
</feature>
<dbReference type="PANTHER" id="PTHR11893:SF20">
    <property type="entry name" value="INNEXIN-3"/>
    <property type="match status" value="1"/>
</dbReference>
<evidence type="ECO:0000256" key="13">
    <source>
        <dbReference type="SAM" id="MobiDB-lite"/>
    </source>
</evidence>
<dbReference type="GO" id="GO:0005921">
    <property type="term" value="C:gap junction"/>
    <property type="evidence" value="ECO:0007669"/>
    <property type="project" value="UniProtKB-SubCell"/>
</dbReference>
<dbReference type="EMBL" id="CATQJL010000112">
    <property type="protein sequence ID" value="CAJ0594748.1"/>
    <property type="molecule type" value="Genomic_DNA"/>
</dbReference>
<gene>
    <name evidence="12" type="primary">inx</name>
    <name evidence="14" type="ORF">CYNAS_LOCUS6731</name>
</gene>
<comment type="subcellular location">
    <subcellularLocation>
        <location evidence="1">Cell junction</location>
        <location evidence="1">Gap junction</location>
    </subcellularLocation>
    <subcellularLocation>
        <location evidence="2 12">Cell membrane</location>
        <topology evidence="2 12">Multi-pass membrane protein</topology>
    </subcellularLocation>
</comment>
<evidence type="ECO:0000313" key="14">
    <source>
        <dbReference type="EMBL" id="CAJ0594748.1"/>
    </source>
</evidence>
<keyword evidence="8 12" id="KW-1133">Transmembrane helix</keyword>
<dbReference type="PROSITE" id="PS51013">
    <property type="entry name" value="PANNEXIN"/>
    <property type="match status" value="1"/>
</dbReference>
<feature type="region of interest" description="Disordered" evidence="13">
    <location>
        <begin position="515"/>
        <end position="573"/>
    </location>
</feature>
<evidence type="ECO:0000256" key="12">
    <source>
        <dbReference type="RuleBase" id="RU010713"/>
    </source>
</evidence>
<keyword evidence="5 12" id="KW-0812">Transmembrane</keyword>
<evidence type="ECO:0000256" key="8">
    <source>
        <dbReference type="ARBA" id="ARBA00022989"/>
    </source>
</evidence>
<evidence type="ECO:0000256" key="3">
    <source>
        <dbReference type="ARBA" id="ARBA00022448"/>
    </source>
</evidence>
<evidence type="ECO:0000256" key="5">
    <source>
        <dbReference type="ARBA" id="ARBA00022692"/>
    </source>
</evidence>
<feature type="transmembrane region" description="Helical" evidence="12">
    <location>
        <begin position="150"/>
        <end position="169"/>
    </location>
</feature>
<dbReference type="GO" id="GO:0005243">
    <property type="term" value="F:gap junction channel activity"/>
    <property type="evidence" value="ECO:0007669"/>
    <property type="project" value="TreeGrafter"/>
</dbReference>
<dbReference type="PANTHER" id="PTHR11893">
    <property type="entry name" value="INNEXIN"/>
    <property type="match status" value="1"/>
</dbReference>